<accession>A0A193DQH3</accession>
<dbReference type="SMART" id="SM00530">
    <property type="entry name" value="HTH_XRE"/>
    <property type="match status" value="1"/>
</dbReference>
<dbReference type="CDD" id="cd00559">
    <property type="entry name" value="Cyanase_C"/>
    <property type="match status" value="1"/>
</dbReference>
<proteinExistence type="inferred from homology"/>
<evidence type="ECO:0000256" key="5">
    <source>
        <dbReference type="HAMAP-Rule" id="MF_03139"/>
    </source>
</evidence>
<dbReference type="AlphaFoldDB" id="A0A193DQH3"/>
<feature type="domain" description="HTH cro/C1-type" evidence="6">
    <location>
        <begin position="24"/>
        <end position="79"/>
    </location>
</feature>
<dbReference type="Gene3D" id="1.10.260.40">
    <property type="entry name" value="lambda repressor-like DNA-binding domains"/>
    <property type="match status" value="1"/>
</dbReference>
<evidence type="ECO:0000256" key="2">
    <source>
        <dbReference type="ARBA" id="ARBA00009802"/>
    </source>
</evidence>
<dbReference type="NCBIfam" id="NF002773">
    <property type="entry name" value="PRK02866.1"/>
    <property type="match status" value="1"/>
</dbReference>
<dbReference type="HAMAP" id="MF_00535">
    <property type="entry name" value="Cyanate_hydrat"/>
    <property type="match status" value="1"/>
</dbReference>
<dbReference type="Gene3D" id="3.30.1160.10">
    <property type="entry name" value="Cyanate lyase, C-terminal domain"/>
    <property type="match status" value="1"/>
</dbReference>
<dbReference type="EMBL" id="KU866298">
    <property type="protein sequence ID" value="ANN44165.1"/>
    <property type="molecule type" value="Genomic_DNA"/>
</dbReference>
<comment type="similarity">
    <text evidence="2">Belongs to the MBF1 family.</text>
</comment>
<comment type="catalytic activity">
    <reaction evidence="5">
        <text>cyanate + hydrogencarbonate + 3 H(+) = NH4(+) + 2 CO2</text>
        <dbReference type="Rhea" id="RHEA:11120"/>
        <dbReference type="ChEBI" id="CHEBI:15378"/>
        <dbReference type="ChEBI" id="CHEBI:16526"/>
        <dbReference type="ChEBI" id="CHEBI:17544"/>
        <dbReference type="ChEBI" id="CHEBI:28938"/>
        <dbReference type="ChEBI" id="CHEBI:29195"/>
        <dbReference type="EC" id="4.2.1.104"/>
    </reaction>
</comment>
<feature type="domain" description="Cyanate lyase C-terminal" evidence="7">
    <location>
        <begin position="93"/>
        <end position="156"/>
    </location>
</feature>
<comment type="function">
    <text evidence="1 5">Catalyzes the reaction of cyanate with bicarbonate to produce ammonia and carbon dioxide.</text>
</comment>
<dbReference type="InterPro" id="IPR036581">
    <property type="entry name" value="Cyanate_lyase_C_sf"/>
</dbReference>
<dbReference type="InterPro" id="IPR048564">
    <property type="entry name" value="CYNS_N"/>
</dbReference>
<dbReference type="Pfam" id="PF21291">
    <property type="entry name" value="CYNS_N"/>
    <property type="match status" value="1"/>
</dbReference>
<protein>
    <recommendedName>
        <fullName evidence="5">Cyanate hydratase</fullName>
        <shortName evidence="5">Cyanase</shortName>
        <ecNumber evidence="5">4.2.1.104</ecNumber>
    </recommendedName>
    <alternativeName>
        <fullName evidence="5">Cyanate hydrolase</fullName>
    </alternativeName>
    <alternativeName>
        <fullName evidence="5">Cyanate lyase</fullName>
    </alternativeName>
</protein>
<dbReference type="NCBIfam" id="TIGR00673">
    <property type="entry name" value="cynS"/>
    <property type="match status" value="1"/>
</dbReference>
<dbReference type="EC" id="4.2.1.104" evidence="5"/>
<organism evidence="8">
    <name type="scientific">Volvariella volvacea</name>
    <dbReference type="NCBI Taxonomy" id="36659"/>
    <lineage>
        <taxon>Eukaryota</taxon>
        <taxon>Fungi</taxon>
        <taxon>Dikarya</taxon>
        <taxon>Basidiomycota</taxon>
        <taxon>Agaricomycotina</taxon>
        <taxon>Agaricomycetes</taxon>
        <taxon>Agaricomycetidae</taxon>
        <taxon>Agaricales</taxon>
        <taxon>Pluteineae</taxon>
        <taxon>Pluteaceae</taxon>
        <taxon>Volvariella</taxon>
    </lineage>
</organism>
<reference evidence="8" key="1">
    <citation type="submission" date="2016-02" db="EMBL/GenBank/DDBJ databases">
        <title>A novel method for developing sgRNA with high editing efficiency.</title>
        <authorList>
            <person name="Xie B.G."/>
            <person name="Huang Q.H."/>
        </authorList>
    </citation>
    <scope>NUCLEOTIDE SEQUENCE</scope>
    <source>
        <strain evidence="8">1521</strain>
    </source>
</reference>
<evidence type="ECO:0000256" key="1">
    <source>
        <dbReference type="ARBA" id="ARBA00003561"/>
    </source>
</evidence>
<feature type="active site" evidence="5">
    <location>
        <position position="106"/>
    </location>
</feature>
<gene>
    <name evidence="5" type="primary">cyn1</name>
</gene>
<dbReference type="SUPFAM" id="SSF47413">
    <property type="entry name" value="lambda repressor-like DNA-binding domains"/>
    <property type="match status" value="1"/>
</dbReference>
<sequence>MSPSTAAVSSNNIPFSTLPPVCVKFLEAKARKGLTFDQIASVVGKDETWVAAALYGQAKFSTEELRKVSDFLGVSVEEAFSDIGEQWWPNRGNIGPMPPTDPVLYRLYEGVMVYGYPIKALIHEKFGDGIISMIDCKVHVDKKPDPKGDRVVLTFE</sequence>
<comment type="function">
    <text evidence="4">Transcriptional coactivator that stimulates GCN4-dependent transcriptional activity by bridging the DNA-binding region of GCN4 and TBP (SPT15), thereby recruiting TBP to GCN4-bound promoters. Involved in induction of the ribosome quality control (RQC) pathway; a pathway that degrades nascent peptide chains during problematic translation. Required to prevent stalled ribosomes from frameshifting.</text>
</comment>
<feature type="active site" evidence="5">
    <location>
        <position position="132"/>
    </location>
</feature>
<dbReference type="InterPro" id="IPR008076">
    <property type="entry name" value="Cyanase"/>
</dbReference>
<evidence type="ECO:0000259" key="7">
    <source>
        <dbReference type="SMART" id="SM01116"/>
    </source>
</evidence>
<dbReference type="InterPro" id="IPR010982">
    <property type="entry name" value="Lambda_DNA-bd_dom_sf"/>
</dbReference>
<evidence type="ECO:0000256" key="4">
    <source>
        <dbReference type="ARBA" id="ARBA00035107"/>
    </source>
</evidence>
<dbReference type="SUPFAM" id="SSF55234">
    <property type="entry name" value="Cyanase C-terminal domain"/>
    <property type="match status" value="1"/>
</dbReference>
<evidence type="ECO:0000259" key="6">
    <source>
        <dbReference type="SMART" id="SM00530"/>
    </source>
</evidence>
<dbReference type="PANTHER" id="PTHR34186:SF2">
    <property type="entry name" value="CYANATE HYDRATASE"/>
    <property type="match status" value="1"/>
</dbReference>
<dbReference type="PIRSF" id="PIRSF001263">
    <property type="entry name" value="Cyanate_hydratas"/>
    <property type="match status" value="1"/>
</dbReference>
<keyword evidence="3 5" id="KW-0456">Lyase</keyword>
<evidence type="ECO:0000256" key="3">
    <source>
        <dbReference type="ARBA" id="ARBA00023239"/>
    </source>
</evidence>
<dbReference type="Pfam" id="PF02560">
    <property type="entry name" value="Cyanate_lyase"/>
    <property type="match status" value="1"/>
</dbReference>
<comment type="similarity">
    <text evidence="5">Belongs to the cyanase family.</text>
</comment>
<feature type="active site" evidence="5">
    <location>
        <position position="109"/>
    </location>
</feature>
<dbReference type="InterPro" id="IPR003712">
    <property type="entry name" value="Cyanate_lyase_C"/>
</dbReference>
<dbReference type="InterPro" id="IPR001387">
    <property type="entry name" value="Cro/C1-type_HTH"/>
</dbReference>
<dbReference type="GO" id="GO:0003677">
    <property type="term" value="F:DNA binding"/>
    <property type="evidence" value="ECO:0007669"/>
    <property type="project" value="InterPro"/>
</dbReference>
<evidence type="ECO:0000313" key="8">
    <source>
        <dbReference type="EMBL" id="ANN44165.1"/>
    </source>
</evidence>
<dbReference type="PRINTS" id="PR01693">
    <property type="entry name" value="CYANASE"/>
</dbReference>
<name>A0A193DQH3_9AGAR</name>
<dbReference type="PANTHER" id="PTHR34186">
    <property type="entry name" value="CYANATE HYDRATASE"/>
    <property type="match status" value="1"/>
</dbReference>
<dbReference type="SMART" id="SM01116">
    <property type="entry name" value="Cyanate_lyase"/>
    <property type="match status" value="1"/>
</dbReference>
<dbReference type="GO" id="GO:0008824">
    <property type="term" value="F:cyanate hydratase activity"/>
    <property type="evidence" value="ECO:0007669"/>
    <property type="project" value="UniProtKB-UniRule"/>
</dbReference>